<proteinExistence type="predicted"/>
<dbReference type="RefSeq" id="WP_258559776.1">
    <property type="nucleotide sequence ID" value="NZ_JACDUO010000004.1"/>
</dbReference>
<evidence type="ECO:0000313" key="3">
    <source>
        <dbReference type="Proteomes" id="UP000567099"/>
    </source>
</evidence>
<organism evidence="2 3">
    <name type="scientific">Methanococcus maripaludis</name>
    <name type="common">Methanococcus deltae</name>
    <dbReference type="NCBI Taxonomy" id="39152"/>
    <lineage>
        <taxon>Archaea</taxon>
        <taxon>Methanobacteriati</taxon>
        <taxon>Methanobacteriota</taxon>
        <taxon>Methanomada group</taxon>
        <taxon>Methanococci</taxon>
        <taxon>Methanococcales</taxon>
        <taxon>Methanococcaceae</taxon>
        <taxon>Methanococcus</taxon>
    </lineage>
</organism>
<gene>
    <name evidence="2" type="ORF">HNP94_001939</name>
</gene>
<evidence type="ECO:0000256" key="1">
    <source>
        <dbReference type="SAM" id="Phobius"/>
    </source>
</evidence>
<feature type="transmembrane region" description="Helical" evidence="1">
    <location>
        <begin position="12"/>
        <end position="35"/>
    </location>
</feature>
<comment type="caution">
    <text evidence="2">The sequence shown here is derived from an EMBL/GenBank/DDBJ whole genome shotgun (WGS) entry which is preliminary data.</text>
</comment>
<dbReference type="AlphaFoldDB" id="A0A7J9PQ96"/>
<dbReference type="Proteomes" id="UP000567099">
    <property type="component" value="Unassembled WGS sequence"/>
</dbReference>
<keyword evidence="1" id="KW-0472">Membrane</keyword>
<keyword evidence="1" id="KW-1133">Transmembrane helix</keyword>
<sequence>MNKFAKGCWTGLMLGIAAGIILNVTGFLTINFSVIRDLVGL</sequence>
<protein>
    <submittedName>
        <fullName evidence="2">Uncharacterized protein</fullName>
    </submittedName>
</protein>
<name>A0A7J9PQ96_METMI</name>
<dbReference type="EMBL" id="JACDUO010000004">
    <property type="protein sequence ID" value="MBA2864900.1"/>
    <property type="molecule type" value="Genomic_DNA"/>
</dbReference>
<accession>A0A7J9PQ96</accession>
<evidence type="ECO:0000313" key="2">
    <source>
        <dbReference type="EMBL" id="MBA2864900.1"/>
    </source>
</evidence>
<keyword evidence="1" id="KW-0812">Transmembrane</keyword>
<reference evidence="2 3" key="1">
    <citation type="submission" date="2020-07" db="EMBL/GenBank/DDBJ databases">
        <title>Genomic Encyclopedia of Type Strains, Phase IV (KMG-V): Genome sequencing to study the core and pangenomes of soil and plant-associated prokaryotes.</title>
        <authorList>
            <person name="Whitman W."/>
        </authorList>
    </citation>
    <scope>NUCLEOTIDE SEQUENCE [LARGE SCALE GENOMIC DNA]</scope>
    <source>
        <strain evidence="2 3">C13</strain>
    </source>
</reference>